<protein>
    <recommendedName>
        <fullName evidence="4">N-acetyltransferase domain-containing protein</fullName>
    </recommendedName>
</protein>
<dbReference type="InterPro" id="IPR000182">
    <property type="entry name" value="GNAT_dom"/>
</dbReference>
<comment type="similarity">
    <text evidence="3">Belongs to the acetyltransferase family. RimJ subfamily.</text>
</comment>
<dbReference type="OrthoDB" id="630895at2759"/>
<keyword evidence="6" id="KW-1185">Reference proteome</keyword>
<accession>A0A2J6T7N5</accession>
<dbReference type="PANTHER" id="PTHR43792:SF8">
    <property type="entry name" value="[RIBOSOMAL PROTEIN US5]-ALANINE N-ACETYLTRANSFERASE"/>
    <property type="match status" value="1"/>
</dbReference>
<dbReference type="Pfam" id="PF13302">
    <property type="entry name" value="Acetyltransf_3"/>
    <property type="match status" value="1"/>
</dbReference>
<dbReference type="GO" id="GO:0016747">
    <property type="term" value="F:acyltransferase activity, transferring groups other than amino-acyl groups"/>
    <property type="evidence" value="ECO:0007669"/>
    <property type="project" value="InterPro"/>
</dbReference>
<organism evidence="5 6">
    <name type="scientific">Hyaloscypha bicolor E</name>
    <dbReference type="NCBI Taxonomy" id="1095630"/>
    <lineage>
        <taxon>Eukaryota</taxon>
        <taxon>Fungi</taxon>
        <taxon>Dikarya</taxon>
        <taxon>Ascomycota</taxon>
        <taxon>Pezizomycotina</taxon>
        <taxon>Leotiomycetes</taxon>
        <taxon>Helotiales</taxon>
        <taxon>Hyaloscyphaceae</taxon>
        <taxon>Hyaloscypha</taxon>
        <taxon>Hyaloscypha bicolor</taxon>
    </lineage>
</organism>
<dbReference type="InParanoid" id="A0A2J6T7N5"/>
<reference evidence="5 6" key="1">
    <citation type="submission" date="2016-04" db="EMBL/GenBank/DDBJ databases">
        <title>A degradative enzymes factory behind the ericoid mycorrhizal symbiosis.</title>
        <authorList>
            <consortium name="DOE Joint Genome Institute"/>
            <person name="Martino E."/>
            <person name="Morin E."/>
            <person name="Grelet G."/>
            <person name="Kuo A."/>
            <person name="Kohler A."/>
            <person name="Daghino S."/>
            <person name="Barry K."/>
            <person name="Choi C."/>
            <person name="Cichocki N."/>
            <person name="Clum A."/>
            <person name="Copeland A."/>
            <person name="Hainaut M."/>
            <person name="Haridas S."/>
            <person name="Labutti K."/>
            <person name="Lindquist E."/>
            <person name="Lipzen A."/>
            <person name="Khouja H.-R."/>
            <person name="Murat C."/>
            <person name="Ohm R."/>
            <person name="Olson A."/>
            <person name="Spatafora J."/>
            <person name="Veneault-Fourrey C."/>
            <person name="Henrissat B."/>
            <person name="Grigoriev I."/>
            <person name="Martin F."/>
            <person name="Perotto S."/>
        </authorList>
    </citation>
    <scope>NUCLEOTIDE SEQUENCE [LARGE SCALE GENOMIC DNA]</scope>
    <source>
        <strain evidence="5 6">E</strain>
    </source>
</reference>
<dbReference type="InterPro" id="IPR016181">
    <property type="entry name" value="Acyl_CoA_acyltransferase"/>
</dbReference>
<dbReference type="Gene3D" id="3.40.630.30">
    <property type="match status" value="1"/>
</dbReference>
<dbReference type="InterPro" id="IPR051531">
    <property type="entry name" value="N-acetyltransferase"/>
</dbReference>
<keyword evidence="2" id="KW-0012">Acyltransferase</keyword>
<dbReference type="SUPFAM" id="SSF55729">
    <property type="entry name" value="Acyl-CoA N-acyltransferases (Nat)"/>
    <property type="match status" value="1"/>
</dbReference>
<feature type="domain" description="N-acetyltransferase" evidence="4">
    <location>
        <begin position="17"/>
        <end position="159"/>
    </location>
</feature>
<sequence>MKNHSLAIDSVSDRLSRVPKPYTLEDARSWLAANLTSAKELLAIPTLAKRTAAFFEGNSIPITAIRHKDRFIGCISLTVRSTEPVVEMGYYLHPSHQGKRLMREAGRTVLRYAANEFGIRKVFCSVDEGNLVSAKVVQGIVKDTAVGEVETGRMVLVWPVGKRVEGES</sequence>
<evidence type="ECO:0000313" key="5">
    <source>
        <dbReference type="EMBL" id="PMD59036.1"/>
    </source>
</evidence>
<evidence type="ECO:0000313" key="6">
    <source>
        <dbReference type="Proteomes" id="UP000235371"/>
    </source>
</evidence>
<evidence type="ECO:0000256" key="2">
    <source>
        <dbReference type="ARBA" id="ARBA00023315"/>
    </source>
</evidence>
<name>A0A2J6T7N5_9HELO</name>
<dbReference type="RefSeq" id="XP_024735940.1">
    <property type="nucleotide sequence ID" value="XM_024886933.1"/>
</dbReference>
<dbReference type="AlphaFoldDB" id="A0A2J6T7N5"/>
<dbReference type="PROSITE" id="PS51186">
    <property type="entry name" value="GNAT"/>
    <property type="match status" value="1"/>
</dbReference>
<keyword evidence="1" id="KW-0808">Transferase</keyword>
<gene>
    <name evidence="5" type="ORF">K444DRAFT_664199</name>
</gene>
<evidence type="ECO:0000256" key="1">
    <source>
        <dbReference type="ARBA" id="ARBA00022679"/>
    </source>
</evidence>
<dbReference type="GeneID" id="36595010"/>
<dbReference type="Proteomes" id="UP000235371">
    <property type="component" value="Unassembled WGS sequence"/>
</dbReference>
<evidence type="ECO:0000256" key="3">
    <source>
        <dbReference type="ARBA" id="ARBA00038502"/>
    </source>
</evidence>
<proteinExistence type="inferred from homology"/>
<evidence type="ECO:0000259" key="4">
    <source>
        <dbReference type="PROSITE" id="PS51186"/>
    </source>
</evidence>
<dbReference type="PANTHER" id="PTHR43792">
    <property type="entry name" value="GNAT FAMILY, PUTATIVE (AFU_ORTHOLOGUE AFUA_3G00765)-RELATED-RELATED"/>
    <property type="match status" value="1"/>
</dbReference>
<dbReference type="EMBL" id="KZ613817">
    <property type="protein sequence ID" value="PMD59036.1"/>
    <property type="molecule type" value="Genomic_DNA"/>
</dbReference>